<name>A0A498BZG4_9GAMM</name>
<dbReference type="PANTHER" id="PTHR10803:SF3">
    <property type="entry name" value="ATPASE GET3"/>
    <property type="match status" value="1"/>
</dbReference>
<keyword evidence="7" id="KW-1185">Reference proteome</keyword>
<keyword evidence="4" id="KW-0547">Nucleotide-binding</keyword>
<gene>
    <name evidence="6" type="ORF">DFR31_1967</name>
</gene>
<keyword evidence="4" id="KW-0059">Arsenical resistance</keyword>
<dbReference type="AlphaFoldDB" id="A0A498BZG4"/>
<keyword evidence="4 6" id="KW-0067">ATP-binding</keyword>
<dbReference type="InterPro" id="IPR003593">
    <property type="entry name" value="AAA+_ATPase"/>
</dbReference>
<dbReference type="InterPro" id="IPR027541">
    <property type="entry name" value="Ars_ATPase"/>
</dbReference>
<organism evidence="6 7">
    <name type="scientific">Alkalispirillum mobile</name>
    <dbReference type="NCBI Taxonomy" id="85925"/>
    <lineage>
        <taxon>Bacteria</taxon>
        <taxon>Pseudomonadati</taxon>
        <taxon>Pseudomonadota</taxon>
        <taxon>Gammaproteobacteria</taxon>
        <taxon>Chromatiales</taxon>
        <taxon>Ectothiorhodospiraceae</taxon>
        <taxon>Alkalispirillum</taxon>
    </lineage>
</organism>
<dbReference type="GO" id="GO:0015446">
    <property type="term" value="F:ATPase-coupled arsenite transmembrane transporter activity"/>
    <property type="evidence" value="ECO:0007669"/>
    <property type="project" value="UniProtKB-UniRule"/>
</dbReference>
<comment type="function">
    <text evidence="4">Anion-transporting ATPase.</text>
</comment>
<dbReference type="NCBIfam" id="TIGR00345">
    <property type="entry name" value="GET3_arsA_TRC40"/>
    <property type="match status" value="1"/>
</dbReference>
<dbReference type="CDD" id="cd02035">
    <property type="entry name" value="ArsA"/>
    <property type="match status" value="2"/>
</dbReference>
<comment type="catalytic activity">
    <reaction evidence="2 4">
        <text>arsenite(in) + ATP + H2O = arsenite(out) + ADP + phosphate + H(+)</text>
        <dbReference type="Rhea" id="RHEA:11348"/>
        <dbReference type="ChEBI" id="CHEBI:15377"/>
        <dbReference type="ChEBI" id="CHEBI:15378"/>
        <dbReference type="ChEBI" id="CHEBI:29242"/>
        <dbReference type="ChEBI" id="CHEBI:30616"/>
        <dbReference type="ChEBI" id="CHEBI:43474"/>
        <dbReference type="ChEBI" id="CHEBI:456216"/>
        <dbReference type="EC" id="7.3.2.7"/>
    </reaction>
</comment>
<evidence type="ECO:0000259" key="5">
    <source>
        <dbReference type="SMART" id="SM00382"/>
    </source>
</evidence>
<dbReference type="Gene3D" id="3.40.50.300">
    <property type="entry name" value="P-loop containing nucleotide triphosphate hydrolases"/>
    <property type="match status" value="2"/>
</dbReference>
<protein>
    <recommendedName>
        <fullName evidence="3 4">Arsenical pump-driving ATPase</fullName>
        <ecNumber evidence="3 4">7.3.2.7</ecNumber>
    </recommendedName>
</protein>
<feature type="domain" description="AAA+ ATPase" evidence="5">
    <location>
        <begin position="7"/>
        <end position="228"/>
    </location>
</feature>
<dbReference type="Proteomes" id="UP000275461">
    <property type="component" value="Unassembled WGS sequence"/>
</dbReference>
<dbReference type="GO" id="GO:0005524">
    <property type="term" value="F:ATP binding"/>
    <property type="evidence" value="ECO:0007669"/>
    <property type="project" value="UniProtKB-UniRule"/>
</dbReference>
<evidence type="ECO:0000256" key="4">
    <source>
        <dbReference type="PIRNR" id="PIRNR001327"/>
    </source>
</evidence>
<accession>A0A498BZG4</accession>
<dbReference type="OrthoDB" id="9780677at2"/>
<comment type="similarity">
    <text evidence="1 4">Belongs to the arsA ATPase family.</text>
</comment>
<dbReference type="NCBIfam" id="TIGR04291">
    <property type="entry name" value="arsen_driv_ArsA"/>
    <property type="match status" value="1"/>
</dbReference>
<proteinExistence type="inferred from homology"/>
<dbReference type="SUPFAM" id="SSF52540">
    <property type="entry name" value="P-loop containing nucleoside triphosphate hydrolases"/>
    <property type="match status" value="2"/>
</dbReference>
<keyword evidence="4" id="KW-1278">Translocase</keyword>
<evidence type="ECO:0000313" key="7">
    <source>
        <dbReference type="Proteomes" id="UP000275461"/>
    </source>
</evidence>
<evidence type="ECO:0000313" key="6">
    <source>
        <dbReference type="EMBL" id="RLK48852.1"/>
    </source>
</evidence>
<reference evidence="6 7" key="1">
    <citation type="submission" date="2018-10" db="EMBL/GenBank/DDBJ databases">
        <title>Genomic Encyclopedia of Type Strains, Phase IV (KMG-IV): sequencing the most valuable type-strain genomes for metagenomic binning, comparative biology and taxonomic classification.</title>
        <authorList>
            <person name="Goeker M."/>
        </authorList>
    </citation>
    <scope>NUCLEOTIDE SEQUENCE [LARGE SCALE GENOMIC DNA]</scope>
    <source>
        <strain evidence="6 7">DSM 12769</strain>
    </source>
</reference>
<dbReference type="InterPro" id="IPR025723">
    <property type="entry name" value="ArsA/GET3_ATPase-like"/>
</dbReference>
<dbReference type="GO" id="GO:0016887">
    <property type="term" value="F:ATP hydrolysis activity"/>
    <property type="evidence" value="ECO:0007669"/>
    <property type="project" value="UniProtKB-UniRule"/>
</dbReference>
<dbReference type="InterPro" id="IPR027417">
    <property type="entry name" value="P-loop_NTPase"/>
</dbReference>
<feature type="domain" description="AAA+ ATPase" evidence="5">
    <location>
        <begin position="323"/>
        <end position="517"/>
    </location>
</feature>
<evidence type="ECO:0000256" key="1">
    <source>
        <dbReference type="ARBA" id="ARBA00011040"/>
    </source>
</evidence>
<dbReference type="PIRSF" id="PIRSF001327">
    <property type="entry name" value="Arsenical_pump-driving_ATPase"/>
    <property type="match status" value="1"/>
</dbReference>
<dbReference type="EC" id="7.3.2.7" evidence="3 4"/>
<dbReference type="SMART" id="SM00382">
    <property type="entry name" value="AAA"/>
    <property type="match status" value="2"/>
</dbReference>
<dbReference type="Pfam" id="PF02374">
    <property type="entry name" value="ArsA_ATPase"/>
    <property type="match status" value="3"/>
</dbReference>
<evidence type="ECO:0000256" key="3">
    <source>
        <dbReference type="NCBIfam" id="TIGR04291"/>
    </source>
</evidence>
<dbReference type="InterPro" id="IPR016300">
    <property type="entry name" value="ATPase_ArsA/GET3"/>
</dbReference>
<comment type="caution">
    <text evidence="6">The sequence shown here is derived from an EMBL/GenBank/DDBJ whole genome shotgun (WGS) entry which is preliminary data.</text>
</comment>
<dbReference type="RefSeq" id="WP_121442481.1">
    <property type="nucleotide sequence ID" value="NZ_RCDA01000002.1"/>
</dbReference>
<dbReference type="PANTHER" id="PTHR10803">
    <property type="entry name" value="ARSENICAL PUMP-DRIVING ATPASE ARSENITE-TRANSLOCATING ATPASE"/>
    <property type="match status" value="1"/>
</dbReference>
<dbReference type="EMBL" id="RCDA01000002">
    <property type="protein sequence ID" value="RLK48852.1"/>
    <property type="molecule type" value="Genomic_DNA"/>
</dbReference>
<evidence type="ECO:0000256" key="2">
    <source>
        <dbReference type="ARBA" id="ARBA00052296"/>
    </source>
</evidence>
<sequence length="571" mass="60884">MDFLENTTRNLFFTGKGGVGKTSLACASALALAEQGKRVLLVSTDPASNIDEVLETDLGDTPRPVPSVDNLHALNIDPEKAAEAYRERVVGPYRGQLPEAIVRSMEEQLSGACTVEIAAFDAFAGLLGDPRAAEGYDHLVFDTAPTGHTLRLLSLPSAWTGYIETNTSGTSCLGPLEGLSAQKGVYAGAVAALADGARTTLVLVSRPETAALEDAARSCTELRALGVGNQHLVVNGVFRASDDRDPVARALEARGQRALAAMPAALVELPRSERPLRARAPMGLAGLRVLLGTEDAPAPQPAGIATPEGETFERLVDSLERDGRGAVMTLGKGGVGKTTLAARIAVALAARGHYVHLTTTDPAAHVEAAVGGELPTGLTIGRVDPQAETERYRAHVMATAGADMDEEGRKLLEEDLRSPCTEEIAVFQAFARTVARAEDEIVVLDTAPTGHTILLLDAAQAYHRELGRQSQGVAPEVEHLLPRLRDPHYTHMLICTLPEATPVHEAAALQADLRRAGIEPAAWIANQALTPLTVTDPVLRARQAQEARYLREILAEHHSRLIIEPWSEDYS</sequence>